<dbReference type="InterPro" id="IPR000150">
    <property type="entry name" value="Cof"/>
</dbReference>
<proteinExistence type="predicted"/>
<dbReference type="OrthoDB" id="5920439at2759"/>
<dbReference type="NCBIfam" id="TIGR01484">
    <property type="entry name" value="HAD-SF-IIB"/>
    <property type="match status" value="1"/>
</dbReference>
<keyword evidence="1" id="KW-0378">Hydrolase</keyword>
<reference evidence="1" key="2">
    <citation type="submission" date="2014-03" db="EMBL/GenBank/DDBJ databases">
        <title>The whipworm genome and dual-species transcriptomics of an intimate host-pathogen interaction.</title>
        <authorList>
            <person name="Foth B.J."/>
            <person name="Tsai I.J."/>
            <person name="Reid A.J."/>
            <person name="Bancroft A.J."/>
            <person name="Nichol S."/>
            <person name="Tracey A."/>
            <person name="Holroyd N."/>
            <person name="Cotton J.A."/>
            <person name="Stanley E.J."/>
            <person name="Zarowiecki M."/>
            <person name="Liu J.Z."/>
            <person name="Huckvale T."/>
            <person name="Cooper P.J."/>
            <person name="Grencis R.K."/>
            <person name="Berriman M."/>
        </authorList>
    </citation>
    <scope>NUCLEOTIDE SEQUENCE [LARGE SCALE GENOMIC DNA]</scope>
</reference>
<protein>
    <submittedName>
        <fullName evidence="1">Hydrolase 3 and DUF72 domain containing protein</fullName>
    </submittedName>
</protein>
<accession>A0A077ZHZ0</accession>
<dbReference type="STRING" id="36087.A0A077ZHZ0"/>
<dbReference type="InterPro" id="IPR036520">
    <property type="entry name" value="UPF0759_sf"/>
</dbReference>
<dbReference type="NCBIfam" id="TIGR00099">
    <property type="entry name" value="Cof-subfamily"/>
    <property type="match status" value="1"/>
</dbReference>
<dbReference type="SUPFAM" id="SSF117396">
    <property type="entry name" value="TM1631-like"/>
    <property type="match status" value="1"/>
</dbReference>
<dbReference type="InterPro" id="IPR023214">
    <property type="entry name" value="HAD_sf"/>
</dbReference>
<dbReference type="SFLD" id="SFLDS00003">
    <property type="entry name" value="Haloacid_Dehalogenase"/>
    <property type="match status" value="1"/>
</dbReference>
<reference evidence="1" key="1">
    <citation type="submission" date="2014-01" db="EMBL/GenBank/DDBJ databases">
        <authorList>
            <person name="Aslett M."/>
        </authorList>
    </citation>
    <scope>NUCLEOTIDE SEQUENCE</scope>
</reference>
<dbReference type="SUPFAM" id="SSF56784">
    <property type="entry name" value="HAD-like"/>
    <property type="match status" value="1"/>
</dbReference>
<gene>
    <name evidence="1" type="ORF">TTRE_0000776801</name>
</gene>
<dbReference type="Gene3D" id="3.30.1240.10">
    <property type="match status" value="1"/>
</dbReference>
<dbReference type="InterPro" id="IPR036412">
    <property type="entry name" value="HAD-like_sf"/>
</dbReference>
<organism evidence="1 2">
    <name type="scientific">Trichuris trichiura</name>
    <name type="common">Whipworm</name>
    <name type="synonym">Trichocephalus trichiurus</name>
    <dbReference type="NCBI Taxonomy" id="36087"/>
    <lineage>
        <taxon>Eukaryota</taxon>
        <taxon>Metazoa</taxon>
        <taxon>Ecdysozoa</taxon>
        <taxon>Nematoda</taxon>
        <taxon>Enoplea</taxon>
        <taxon>Dorylaimia</taxon>
        <taxon>Trichinellida</taxon>
        <taxon>Trichuridae</taxon>
        <taxon>Trichuris</taxon>
    </lineage>
</organism>
<dbReference type="SFLD" id="SFLDG01140">
    <property type="entry name" value="C2.B:_Phosphomannomutase_and_P"/>
    <property type="match status" value="1"/>
</dbReference>
<sequence>MIRIGLTSFNEHSSLTGKKTSSLYEYAGYLPLVELDTNYYGITRKSSVENWLTQVPEDFRFVVKLYGGFTGQAKWQDSYPSMTAMQEHFLDTLQPMIESGKLFCFLAQFPAQFKCTKENVAYLETLRELFNDLPVAIELRDYSWYGKEFVEKTHQLMRTLNFSLVMVDEPQLPDTVPLDTTVTNPNFSLFRFHGRNQAYWNDRTGDWRKKRTLYRYNEAELKILGEKIQQVAKETKEVGVIFNNNSGGDAADNAMQLKKRLGRTMIKAIFFDIDGTLITSDSKVLDSTREAIRLAQKQGIFCGVATGRGPVRIEERIEQLPLDVFVMYNGQLVYTREKDIYQRPFSAETLQRIVNFADDEHRQIIFGGRRRMDGSHLMKWSQNSLLKKIASWMPKWFPVRPTRRLLQSFSPNRQKGRAENEAQRLQELLPDCSFQRSNPYSVDIVPKNGSKYHGILEFTKAAGITPEEVMVFGDHYNDIEMIKKVGIGVAMGNGLDEVKEQADYVTATNENDGIYQAMKYFNII</sequence>
<dbReference type="Pfam" id="PF01904">
    <property type="entry name" value="DUF72"/>
    <property type="match status" value="1"/>
</dbReference>
<dbReference type="PANTHER" id="PTHR10000:SF25">
    <property type="entry name" value="PHOSPHATASE YKRA-RELATED"/>
    <property type="match status" value="1"/>
</dbReference>
<dbReference type="GO" id="GO:0000287">
    <property type="term" value="F:magnesium ion binding"/>
    <property type="evidence" value="ECO:0007669"/>
    <property type="project" value="TreeGrafter"/>
</dbReference>
<dbReference type="Gene3D" id="3.40.50.1000">
    <property type="entry name" value="HAD superfamily/HAD-like"/>
    <property type="match status" value="1"/>
</dbReference>
<keyword evidence="2" id="KW-1185">Reference proteome</keyword>
<dbReference type="Gene3D" id="3.20.20.410">
    <property type="entry name" value="Protein of unknown function UPF0759"/>
    <property type="match status" value="1"/>
</dbReference>
<dbReference type="Pfam" id="PF08282">
    <property type="entry name" value="Hydrolase_3"/>
    <property type="match status" value="1"/>
</dbReference>
<evidence type="ECO:0000313" key="2">
    <source>
        <dbReference type="Proteomes" id="UP000030665"/>
    </source>
</evidence>
<dbReference type="Proteomes" id="UP000030665">
    <property type="component" value="Unassembled WGS sequence"/>
</dbReference>
<dbReference type="GO" id="GO:0016791">
    <property type="term" value="F:phosphatase activity"/>
    <property type="evidence" value="ECO:0007669"/>
    <property type="project" value="UniProtKB-ARBA"/>
</dbReference>
<dbReference type="PANTHER" id="PTHR10000">
    <property type="entry name" value="PHOSPHOSERINE PHOSPHATASE"/>
    <property type="match status" value="1"/>
</dbReference>
<dbReference type="InterPro" id="IPR006379">
    <property type="entry name" value="HAD-SF_hydro_IIB"/>
</dbReference>
<dbReference type="GO" id="GO:0005829">
    <property type="term" value="C:cytosol"/>
    <property type="evidence" value="ECO:0007669"/>
    <property type="project" value="TreeGrafter"/>
</dbReference>
<dbReference type="EMBL" id="HG806591">
    <property type="protein sequence ID" value="CDW59434.1"/>
    <property type="molecule type" value="Genomic_DNA"/>
</dbReference>
<name>A0A077ZHZ0_TRITR</name>
<dbReference type="InterPro" id="IPR002763">
    <property type="entry name" value="DUF72"/>
</dbReference>
<evidence type="ECO:0000313" key="1">
    <source>
        <dbReference type="EMBL" id="CDW59434.1"/>
    </source>
</evidence>
<dbReference type="AlphaFoldDB" id="A0A077ZHZ0"/>